<evidence type="ECO:0000256" key="1">
    <source>
        <dbReference type="SAM" id="Phobius"/>
    </source>
</evidence>
<keyword evidence="1" id="KW-0472">Membrane</keyword>
<dbReference type="PANTHER" id="PTHR43833:SF9">
    <property type="entry name" value="POTASSIUM CHANNEL PROTEIN YUGO-RELATED"/>
    <property type="match status" value="1"/>
</dbReference>
<sequence>MYWYKSILDLLKVVFASTWISRIVTISLNSIILAMPLYFKKLAMLLRAHIDRASWQLLMTVTVLHIAVTWLLLLAANETELLGLNTYFYYYVVTTSTVGYGDMSAVTPMGRWVVALFQIPFGLALFGVLLGKVGQLVTFWVKRAMTGNKNLAHLADHIVIFGWHEQRTKKIVDYILADSKRKDRQIVLAVNDLEEHPLANYSEVEFAHLTSFTEEKELERIAISQADKIIIDGKDDDQTFTTALMISPLIKESAHISAHFIDESKVNLLRTHCKNVECSSTKSAEILVRAMQDPGSSRVQEELLSTLHGDTQFSVRLPENIAALPFSAFFHYFKEKHDAIILGVAHDLNAFNMDLNPPLHYQIKGGDILHYISPERILPAEVKWSEIK</sequence>
<keyword evidence="1" id="KW-0812">Transmembrane</keyword>
<dbReference type="Gene3D" id="3.40.50.720">
    <property type="entry name" value="NAD(P)-binding Rossmann-like Domain"/>
    <property type="match status" value="1"/>
</dbReference>
<feature type="domain" description="Potassium channel" evidence="2">
    <location>
        <begin position="63"/>
        <end position="138"/>
    </location>
</feature>
<dbReference type="AlphaFoldDB" id="A0A0S2K679"/>
<dbReference type="InterPro" id="IPR050721">
    <property type="entry name" value="Trk_Ktr_HKT_K-transport"/>
</dbReference>
<evidence type="ECO:0000313" key="3">
    <source>
        <dbReference type="EMBL" id="ALO43539.1"/>
    </source>
</evidence>
<gene>
    <name evidence="3" type="ORF">PP2015_3059</name>
</gene>
<feature type="transmembrane region" description="Helical" evidence="1">
    <location>
        <begin position="119"/>
        <end position="141"/>
    </location>
</feature>
<dbReference type="Pfam" id="PF07885">
    <property type="entry name" value="Ion_trans_2"/>
    <property type="match status" value="1"/>
</dbReference>
<dbReference type="InterPro" id="IPR013099">
    <property type="entry name" value="K_chnl_dom"/>
</dbReference>
<keyword evidence="4" id="KW-1185">Reference proteome</keyword>
<proteinExistence type="predicted"/>
<dbReference type="SUPFAM" id="SSF81324">
    <property type="entry name" value="Voltage-gated potassium channels"/>
    <property type="match status" value="1"/>
</dbReference>
<dbReference type="PANTHER" id="PTHR43833">
    <property type="entry name" value="POTASSIUM CHANNEL PROTEIN 2-RELATED-RELATED"/>
    <property type="match status" value="1"/>
</dbReference>
<keyword evidence="3" id="KW-0407">Ion channel</keyword>
<dbReference type="PATRIC" id="fig|161398.10.peg.3117"/>
<feature type="transmembrane region" description="Helical" evidence="1">
    <location>
        <begin position="88"/>
        <end position="107"/>
    </location>
</feature>
<keyword evidence="1" id="KW-1133">Transmembrane helix</keyword>
<keyword evidence="3" id="KW-0813">Transport</keyword>
<keyword evidence="3" id="KW-0406">Ion transport</keyword>
<dbReference type="EMBL" id="CP013187">
    <property type="protein sequence ID" value="ALO43539.1"/>
    <property type="molecule type" value="Genomic_DNA"/>
</dbReference>
<organism evidence="3 4">
    <name type="scientific">Pseudoalteromonas phenolica</name>
    <dbReference type="NCBI Taxonomy" id="161398"/>
    <lineage>
        <taxon>Bacteria</taxon>
        <taxon>Pseudomonadati</taxon>
        <taxon>Pseudomonadota</taxon>
        <taxon>Gammaproteobacteria</taxon>
        <taxon>Alteromonadales</taxon>
        <taxon>Pseudoalteromonadaceae</taxon>
        <taxon>Pseudoalteromonas</taxon>
    </lineage>
</organism>
<dbReference type="Proteomes" id="UP000061457">
    <property type="component" value="Chromosome I"/>
</dbReference>
<dbReference type="STRING" id="161398.PP2015_3059"/>
<accession>A0A0S2K679</accession>
<name>A0A0S2K679_9GAMM</name>
<dbReference type="GO" id="GO:0034220">
    <property type="term" value="P:monoatomic ion transmembrane transport"/>
    <property type="evidence" value="ECO:0007669"/>
    <property type="project" value="UniProtKB-KW"/>
</dbReference>
<feature type="transmembrane region" description="Helical" evidence="1">
    <location>
        <begin position="20"/>
        <end position="39"/>
    </location>
</feature>
<dbReference type="KEGG" id="pphe:PP2015_3059"/>
<evidence type="ECO:0000313" key="4">
    <source>
        <dbReference type="Proteomes" id="UP000061457"/>
    </source>
</evidence>
<evidence type="ECO:0000259" key="2">
    <source>
        <dbReference type="Pfam" id="PF07885"/>
    </source>
</evidence>
<feature type="transmembrane region" description="Helical" evidence="1">
    <location>
        <begin position="55"/>
        <end position="76"/>
    </location>
</feature>
<dbReference type="Gene3D" id="1.10.287.70">
    <property type="match status" value="1"/>
</dbReference>
<reference evidence="3 4" key="1">
    <citation type="submission" date="2015-11" db="EMBL/GenBank/DDBJ databases">
        <authorList>
            <person name="Zhang Y."/>
            <person name="Guo Z."/>
        </authorList>
    </citation>
    <scope>NUCLEOTIDE SEQUENCE [LARGE SCALE GENOMIC DNA]</scope>
    <source>
        <strain evidence="3 4">KCTC 12086</strain>
    </source>
</reference>
<protein>
    <submittedName>
        <fullName evidence="3">Potassium channel protein</fullName>
    </submittedName>
</protein>